<accession>A0A0E9VQA3</accession>
<dbReference type="AlphaFoldDB" id="A0A0E9VQA3"/>
<dbReference type="EMBL" id="GBXM01029149">
    <property type="protein sequence ID" value="JAH79428.1"/>
    <property type="molecule type" value="Transcribed_RNA"/>
</dbReference>
<reference evidence="1" key="2">
    <citation type="journal article" date="2015" name="Fish Shellfish Immunol.">
        <title>Early steps in the European eel (Anguilla anguilla)-Vibrio vulnificus interaction in the gills: Role of the RtxA13 toxin.</title>
        <authorList>
            <person name="Callol A."/>
            <person name="Pajuelo D."/>
            <person name="Ebbesson L."/>
            <person name="Teles M."/>
            <person name="MacKenzie S."/>
            <person name="Amaro C."/>
        </authorList>
    </citation>
    <scope>NUCLEOTIDE SEQUENCE</scope>
</reference>
<proteinExistence type="predicted"/>
<reference evidence="1" key="1">
    <citation type="submission" date="2014-11" db="EMBL/GenBank/DDBJ databases">
        <authorList>
            <person name="Amaro Gonzalez C."/>
        </authorList>
    </citation>
    <scope>NUCLEOTIDE SEQUENCE</scope>
</reference>
<sequence length="52" mass="5857">MEPCVHGQSPTPLRLPKELMHFQKPSAAPQTPRDHKHRVQCIYLPLGSTVTP</sequence>
<evidence type="ECO:0000313" key="1">
    <source>
        <dbReference type="EMBL" id="JAH79428.1"/>
    </source>
</evidence>
<protein>
    <submittedName>
        <fullName evidence="1">Uncharacterized protein</fullName>
    </submittedName>
</protein>
<name>A0A0E9VQA3_ANGAN</name>
<organism evidence="1">
    <name type="scientific">Anguilla anguilla</name>
    <name type="common">European freshwater eel</name>
    <name type="synonym">Muraena anguilla</name>
    <dbReference type="NCBI Taxonomy" id="7936"/>
    <lineage>
        <taxon>Eukaryota</taxon>
        <taxon>Metazoa</taxon>
        <taxon>Chordata</taxon>
        <taxon>Craniata</taxon>
        <taxon>Vertebrata</taxon>
        <taxon>Euteleostomi</taxon>
        <taxon>Actinopterygii</taxon>
        <taxon>Neopterygii</taxon>
        <taxon>Teleostei</taxon>
        <taxon>Anguilliformes</taxon>
        <taxon>Anguillidae</taxon>
        <taxon>Anguilla</taxon>
    </lineage>
</organism>